<organism evidence="1 2">
    <name type="scientific">Piloderma croceum (strain F 1598)</name>
    <dbReference type="NCBI Taxonomy" id="765440"/>
    <lineage>
        <taxon>Eukaryota</taxon>
        <taxon>Fungi</taxon>
        <taxon>Dikarya</taxon>
        <taxon>Basidiomycota</taxon>
        <taxon>Agaricomycotina</taxon>
        <taxon>Agaricomycetes</taxon>
        <taxon>Agaricomycetidae</taxon>
        <taxon>Atheliales</taxon>
        <taxon>Atheliaceae</taxon>
        <taxon>Piloderma</taxon>
    </lineage>
</organism>
<evidence type="ECO:0000313" key="1">
    <source>
        <dbReference type="EMBL" id="KIM76792.1"/>
    </source>
</evidence>
<dbReference type="InParanoid" id="A0A0C3BHF6"/>
<dbReference type="AlphaFoldDB" id="A0A0C3BHF6"/>
<accession>A0A0C3BHF6</accession>
<sequence length="191" mass="21899">MTGGLGSIFFFFFFPSFRRTRGMQKISEFTLVSMAWSSRTDVSKVRKGIRSSVTYGYKAHALVTKLWRWDVSHALFFDYRRLQAKAMEKPPKKRSTIKTRRYDIDNRQYIFLRSDLEGDISMTRGVGSSVTSSGRGRIRYIFGVEEKGIRKDHAGYSVGNILLFAGVWSSVVRILGLGWVLLEELAKYIIG</sequence>
<protein>
    <submittedName>
        <fullName evidence="1">Uncharacterized protein</fullName>
    </submittedName>
</protein>
<dbReference type="HOGENOM" id="CLU_1421912_0_0_1"/>
<proteinExistence type="predicted"/>
<reference evidence="1 2" key="1">
    <citation type="submission" date="2014-04" db="EMBL/GenBank/DDBJ databases">
        <authorList>
            <consortium name="DOE Joint Genome Institute"/>
            <person name="Kuo A."/>
            <person name="Tarkka M."/>
            <person name="Buscot F."/>
            <person name="Kohler A."/>
            <person name="Nagy L.G."/>
            <person name="Floudas D."/>
            <person name="Copeland A."/>
            <person name="Barry K.W."/>
            <person name="Cichocki N."/>
            <person name="Veneault-Fourrey C."/>
            <person name="LaButti K."/>
            <person name="Lindquist E.A."/>
            <person name="Lipzen A."/>
            <person name="Lundell T."/>
            <person name="Morin E."/>
            <person name="Murat C."/>
            <person name="Sun H."/>
            <person name="Tunlid A."/>
            <person name="Henrissat B."/>
            <person name="Grigoriev I.V."/>
            <person name="Hibbett D.S."/>
            <person name="Martin F."/>
            <person name="Nordberg H.P."/>
            <person name="Cantor M.N."/>
            <person name="Hua S.X."/>
        </authorList>
    </citation>
    <scope>NUCLEOTIDE SEQUENCE [LARGE SCALE GENOMIC DNA]</scope>
    <source>
        <strain evidence="1 2">F 1598</strain>
    </source>
</reference>
<gene>
    <name evidence="1" type="ORF">PILCRDRAFT_637431</name>
</gene>
<dbReference type="EMBL" id="KN833031">
    <property type="protein sequence ID" value="KIM76792.1"/>
    <property type="molecule type" value="Genomic_DNA"/>
</dbReference>
<dbReference type="Proteomes" id="UP000054166">
    <property type="component" value="Unassembled WGS sequence"/>
</dbReference>
<evidence type="ECO:0000313" key="2">
    <source>
        <dbReference type="Proteomes" id="UP000054166"/>
    </source>
</evidence>
<name>A0A0C3BHF6_PILCF</name>
<reference evidence="2" key="2">
    <citation type="submission" date="2015-01" db="EMBL/GenBank/DDBJ databases">
        <title>Evolutionary Origins and Diversification of the Mycorrhizal Mutualists.</title>
        <authorList>
            <consortium name="DOE Joint Genome Institute"/>
            <consortium name="Mycorrhizal Genomics Consortium"/>
            <person name="Kohler A."/>
            <person name="Kuo A."/>
            <person name="Nagy L.G."/>
            <person name="Floudas D."/>
            <person name="Copeland A."/>
            <person name="Barry K.W."/>
            <person name="Cichocki N."/>
            <person name="Veneault-Fourrey C."/>
            <person name="LaButti K."/>
            <person name="Lindquist E.A."/>
            <person name="Lipzen A."/>
            <person name="Lundell T."/>
            <person name="Morin E."/>
            <person name="Murat C."/>
            <person name="Riley R."/>
            <person name="Ohm R."/>
            <person name="Sun H."/>
            <person name="Tunlid A."/>
            <person name="Henrissat B."/>
            <person name="Grigoriev I.V."/>
            <person name="Hibbett D.S."/>
            <person name="Martin F."/>
        </authorList>
    </citation>
    <scope>NUCLEOTIDE SEQUENCE [LARGE SCALE GENOMIC DNA]</scope>
    <source>
        <strain evidence="2">F 1598</strain>
    </source>
</reference>
<keyword evidence="2" id="KW-1185">Reference proteome</keyword>